<dbReference type="InterPro" id="IPR010996">
    <property type="entry name" value="HHH_MUS81"/>
</dbReference>
<dbReference type="Proteomes" id="UP000241462">
    <property type="component" value="Unassembled WGS sequence"/>
</dbReference>
<evidence type="ECO:0000256" key="15">
    <source>
        <dbReference type="SAM" id="MobiDB-lite"/>
    </source>
</evidence>
<dbReference type="Gene3D" id="1.10.150.670">
    <property type="entry name" value="Crossover junction endonuclease EME1, DNA-binding domain"/>
    <property type="match status" value="1"/>
</dbReference>
<accession>A0A2T3A2J7</accession>
<dbReference type="GO" id="GO:0031297">
    <property type="term" value="P:replication fork processing"/>
    <property type="evidence" value="ECO:0007669"/>
    <property type="project" value="UniProtKB-ARBA"/>
</dbReference>
<evidence type="ECO:0000256" key="6">
    <source>
        <dbReference type="ARBA" id="ARBA00022759"/>
    </source>
</evidence>
<evidence type="ECO:0000313" key="18">
    <source>
        <dbReference type="Proteomes" id="UP000241462"/>
    </source>
</evidence>
<evidence type="ECO:0000256" key="8">
    <source>
        <dbReference type="ARBA" id="ARBA00022801"/>
    </source>
</evidence>
<gene>
    <name evidence="17" type="ORF">BD289DRAFT_372299</name>
</gene>
<dbReference type="FunFam" id="1.10.150.110:FF:000001">
    <property type="entry name" value="Putative Crossover junction endonuclease MUS81"/>
    <property type="match status" value="1"/>
</dbReference>
<evidence type="ECO:0000256" key="9">
    <source>
        <dbReference type="ARBA" id="ARBA00022842"/>
    </source>
</evidence>
<dbReference type="FunFam" id="3.40.50.10130:FF:000003">
    <property type="entry name" value="Crossover junction endonuclease MUS81"/>
    <property type="match status" value="1"/>
</dbReference>
<keyword evidence="4 14" id="KW-0540">Nuclease</keyword>
<dbReference type="SUPFAM" id="SSF47802">
    <property type="entry name" value="DNA polymerase beta, N-terminal domain-like"/>
    <property type="match status" value="1"/>
</dbReference>
<dbReference type="GO" id="GO:0048257">
    <property type="term" value="F:3'-flap endonuclease activity"/>
    <property type="evidence" value="ECO:0007669"/>
    <property type="project" value="TreeGrafter"/>
</dbReference>
<dbReference type="EC" id="3.1.22.-" evidence="14"/>
<keyword evidence="6 14" id="KW-0255">Endonuclease</keyword>
<dbReference type="InParanoid" id="A0A2T3A2J7"/>
<dbReference type="SMART" id="SM00891">
    <property type="entry name" value="ERCC4"/>
    <property type="match status" value="1"/>
</dbReference>
<evidence type="ECO:0000256" key="12">
    <source>
        <dbReference type="ARBA" id="ARBA00023242"/>
    </source>
</evidence>
<dbReference type="FunFam" id="1.10.10.10:FF:000307">
    <property type="entry name" value="Crossover junction endonuclease MUS81"/>
    <property type="match status" value="1"/>
</dbReference>
<keyword evidence="9 14" id="KW-0460">Magnesium</keyword>
<organism evidence="17 18">
    <name type="scientific">Coniella lustricola</name>
    <dbReference type="NCBI Taxonomy" id="2025994"/>
    <lineage>
        <taxon>Eukaryota</taxon>
        <taxon>Fungi</taxon>
        <taxon>Dikarya</taxon>
        <taxon>Ascomycota</taxon>
        <taxon>Pezizomycotina</taxon>
        <taxon>Sordariomycetes</taxon>
        <taxon>Sordariomycetidae</taxon>
        <taxon>Diaporthales</taxon>
        <taxon>Schizoparmaceae</taxon>
        <taxon>Coniella</taxon>
    </lineage>
</organism>
<feature type="region of interest" description="Disordered" evidence="15">
    <location>
        <begin position="219"/>
        <end position="240"/>
    </location>
</feature>
<keyword evidence="13" id="KW-0469">Meiosis</keyword>
<dbReference type="InterPro" id="IPR027421">
    <property type="entry name" value="DNA_pol_lamdba_lyase_dom_sf"/>
</dbReference>
<evidence type="ECO:0000256" key="11">
    <source>
        <dbReference type="ARBA" id="ARBA00023204"/>
    </source>
</evidence>
<dbReference type="InterPro" id="IPR033309">
    <property type="entry name" value="Mus81"/>
</dbReference>
<dbReference type="InterPro" id="IPR011335">
    <property type="entry name" value="Restrct_endonuc-II-like"/>
</dbReference>
<dbReference type="GO" id="GO:0003677">
    <property type="term" value="F:DNA binding"/>
    <property type="evidence" value="ECO:0007669"/>
    <property type="project" value="UniProtKB-UniRule"/>
</dbReference>
<dbReference type="GO" id="GO:0008821">
    <property type="term" value="F:crossover junction DNA endonuclease activity"/>
    <property type="evidence" value="ECO:0007669"/>
    <property type="project" value="UniProtKB-UniRule"/>
</dbReference>
<comment type="similarity">
    <text evidence="3 14">Belongs to the XPF family.</text>
</comment>
<dbReference type="CDD" id="cd20074">
    <property type="entry name" value="XPF_nuclease_Mus81"/>
    <property type="match status" value="1"/>
</dbReference>
<comment type="function">
    <text evidence="14">Interacts with EME1 to form a DNA structure-specific endonuclease with substrate preference for branched DNA structures with a 5'-end at the branch nick. Typical substrates include 3'-flap structures, D-loops, replication forks and nicked Holliday junctions. May be required in mitosis for the processing of stalled or collapsed replication fork intermediates. May be required in meiosis for the repair of meiosis-specific double strand breaks subsequent to single-end invasion (SEI).</text>
</comment>
<evidence type="ECO:0000256" key="3">
    <source>
        <dbReference type="ARBA" id="ARBA00010015"/>
    </source>
</evidence>
<sequence length="596" mass="66882">MPVADDECANPLYLSWVKEWLDKAREHSSMGVTTYRHAYNSLKACPIPFEHPSQLQQLRGFGPKLCDRLTTKLQEHCSENGLPMPAHPTSSRKRKAGADDSNDHSPTGPSGARPKKPKAPKRYVPNYRTGAYALVVALSEMDPNAPVGMAKQDLCEAAQPYSDSSFTAPSEPGKFYTAWDSMKTLVQKEIVYERGRPTKRYALTDEGWELARQIQETRAANGDAVQTTRASFDKTSAEATGSTLRPQALNLTGLDSGFEADVPEIASRYGNVVSNGPANPGDTALPKFSPVILQPGMFTVHLVLDVREVRAKTDRDYMQEELTKRGVRPIMRSLELGDVQWVAKCNDKDYLSQAGAEGEEVVLDYIIERKRLDDLIGSIKDGRFNEQKFRLRRSGVKHVTYLIEEISLDQQYYQKYEEAVQSAIASTQVVHGFTVKRTQKMDDSIRYLARMTELLKKKYESKPLKVIPTSVLTAHNYLPLLSHLREIEPGSDYYVTYPAFASLVSKSDVLTLRDLYLKMLMCIRGLTGEKALQIQRVWKTPNEFVEAFLRCGTGEQGKKKRQELVFNRLGNKVKSQQVGKALSIKIAEVWGDACAI</sequence>
<dbReference type="InterPro" id="IPR036388">
    <property type="entry name" value="WH-like_DNA-bd_sf"/>
</dbReference>
<dbReference type="Gene3D" id="3.40.50.10130">
    <property type="match status" value="1"/>
</dbReference>
<dbReference type="OrthoDB" id="5963188at2759"/>
<dbReference type="Pfam" id="PF21136">
    <property type="entry name" value="WHD_MUS81"/>
    <property type="match status" value="1"/>
</dbReference>
<name>A0A2T3A2J7_9PEZI</name>
<dbReference type="GO" id="GO:0046872">
    <property type="term" value="F:metal ion binding"/>
    <property type="evidence" value="ECO:0007669"/>
    <property type="project" value="UniProtKB-UniRule"/>
</dbReference>
<comment type="subunit">
    <text evidence="14">Interacts with EME1.</text>
</comment>
<dbReference type="SUPFAM" id="SSF52980">
    <property type="entry name" value="Restriction endonuclease-like"/>
    <property type="match status" value="1"/>
</dbReference>
<dbReference type="Gene3D" id="1.10.150.110">
    <property type="entry name" value="DNA polymerase beta, N-terminal domain-like"/>
    <property type="match status" value="1"/>
</dbReference>
<dbReference type="FunCoup" id="A0A2T3A2J7">
    <property type="interactions" value="186"/>
</dbReference>
<keyword evidence="11 14" id="KW-0234">DNA repair</keyword>
<evidence type="ECO:0000256" key="1">
    <source>
        <dbReference type="ARBA" id="ARBA00001946"/>
    </source>
</evidence>
<comment type="cofactor">
    <cofactor evidence="1 14">
        <name>Mg(2+)</name>
        <dbReference type="ChEBI" id="CHEBI:18420"/>
    </cofactor>
</comment>
<evidence type="ECO:0000259" key="16">
    <source>
        <dbReference type="SMART" id="SM00891"/>
    </source>
</evidence>
<feature type="region of interest" description="Disordered" evidence="15">
    <location>
        <begin position="77"/>
        <end position="123"/>
    </location>
</feature>
<reference evidence="17 18" key="1">
    <citation type="journal article" date="2018" name="Mycol. Prog.">
        <title>Coniella lustricola, a new species from submerged detritus.</title>
        <authorList>
            <person name="Raudabaugh D.B."/>
            <person name="Iturriaga T."/>
            <person name="Carver A."/>
            <person name="Mondo S."/>
            <person name="Pangilinan J."/>
            <person name="Lipzen A."/>
            <person name="He G."/>
            <person name="Amirebrahimi M."/>
            <person name="Grigoriev I.V."/>
            <person name="Miller A.N."/>
        </authorList>
    </citation>
    <scope>NUCLEOTIDE SEQUENCE [LARGE SCALE GENOMIC DNA]</scope>
    <source>
        <strain evidence="17 18">B22-T-1</strain>
    </source>
</reference>
<dbReference type="EMBL" id="KZ678496">
    <property type="protein sequence ID" value="PSR81703.1"/>
    <property type="molecule type" value="Genomic_DNA"/>
</dbReference>
<evidence type="ECO:0000313" key="17">
    <source>
        <dbReference type="EMBL" id="PSR81703.1"/>
    </source>
</evidence>
<dbReference type="InterPro" id="IPR047416">
    <property type="entry name" value="XPF_nuclease_Mus81"/>
</dbReference>
<feature type="compositionally biased region" description="Polar residues" evidence="15">
    <location>
        <begin position="219"/>
        <end position="230"/>
    </location>
</feature>
<proteinExistence type="inferred from homology"/>
<dbReference type="InterPro" id="IPR047417">
    <property type="entry name" value="WHD_MUS81"/>
</dbReference>
<feature type="domain" description="ERCC4" evidence="16">
    <location>
        <begin position="301"/>
        <end position="407"/>
    </location>
</feature>
<keyword evidence="18" id="KW-1185">Reference proteome</keyword>
<evidence type="ECO:0000256" key="10">
    <source>
        <dbReference type="ARBA" id="ARBA00023172"/>
    </source>
</evidence>
<dbReference type="Pfam" id="PF02732">
    <property type="entry name" value="ERCC4"/>
    <property type="match status" value="1"/>
</dbReference>
<dbReference type="InterPro" id="IPR006166">
    <property type="entry name" value="ERCC4_domain"/>
</dbReference>
<keyword evidence="8 14" id="KW-0378">Hydrolase</keyword>
<dbReference type="InterPro" id="IPR042530">
    <property type="entry name" value="EME1/EME2_C"/>
</dbReference>
<evidence type="ECO:0000256" key="2">
    <source>
        <dbReference type="ARBA" id="ARBA00004123"/>
    </source>
</evidence>
<evidence type="ECO:0000256" key="7">
    <source>
        <dbReference type="ARBA" id="ARBA00022763"/>
    </source>
</evidence>
<protein>
    <recommendedName>
        <fullName evidence="14">Crossover junction endonuclease MUS81</fullName>
        <ecNumber evidence="14">3.1.22.-</ecNumber>
    </recommendedName>
</protein>
<keyword evidence="12 14" id="KW-0539">Nucleus</keyword>
<dbReference type="GO" id="GO:0048476">
    <property type="term" value="C:Holliday junction resolvase complex"/>
    <property type="evidence" value="ECO:0007669"/>
    <property type="project" value="UniProtKB-UniRule"/>
</dbReference>
<dbReference type="GO" id="GO:0000727">
    <property type="term" value="P:double-strand break repair via break-induced replication"/>
    <property type="evidence" value="ECO:0007669"/>
    <property type="project" value="UniProtKB-UniRule"/>
</dbReference>
<comment type="subcellular location">
    <subcellularLocation>
        <location evidence="2 14">Nucleus</location>
    </subcellularLocation>
</comment>
<dbReference type="Gene3D" id="1.10.10.10">
    <property type="entry name" value="Winged helix-like DNA-binding domain superfamily/Winged helix DNA-binding domain"/>
    <property type="match status" value="1"/>
</dbReference>
<dbReference type="Pfam" id="PF14716">
    <property type="entry name" value="HHH_8"/>
    <property type="match status" value="1"/>
</dbReference>
<dbReference type="CDD" id="cd21036">
    <property type="entry name" value="WH_MUS81"/>
    <property type="match status" value="1"/>
</dbReference>
<evidence type="ECO:0000256" key="14">
    <source>
        <dbReference type="RuleBase" id="RU369042"/>
    </source>
</evidence>
<dbReference type="AlphaFoldDB" id="A0A2T3A2J7"/>
<keyword evidence="10 14" id="KW-0233">DNA recombination</keyword>
<evidence type="ECO:0000256" key="13">
    <source>
        <dbReference type="ARBA" id="ARBA00023254"/>
    </source>
</evidence>
<dbReference type="GO" id="GO:0031573">
    <property type="term" value="P:mitotic intra-S DNA damage checkpoint signaling"/>
    <property type="evidence" value="ECO:0007669"/>
    <property type="project" value="TreeGrafter"/>
</dbReference>
<dbReference type="GO" id="GO:0000712">
    <property type="term" value="P:resolution of meiotic recombination intermediates"/>
    <property type="evidence" value="ECO:0007669"/>
    <property type="project" value="TreeGrafter"/>
</dbReference>
<dbReference type="PANTHER" id="PTHR13451:SF0">
    <property type="entry name" value="CROSSOVER JUNCTION ENDONUCLEASE MUS81"/>
    <property type="match status" value="1"/>
</dbReference>
<dbReference type="GO" id="GO:0005634">
    <property type="term" value="C:nucleus"/>
    <property type="evidence" value="ECO:0007669"/>
    <property type="project" value="UniProtKB-SubCell"/>
</dbReference>
<dbReference type="PANTHER" id="PTHR13451">
    <property type="entry name" value="CLASS II CROSSOVER JUNCTION ENDONUCLEASE MUS81"/>
    <property type="match status" value="1"/>
</dbReference>
<dbReference type="GO" id="GO:0006308">
    <property type="term" value="P:DNA catabolic process"/>
    <property type="evidence" value="ECO:0007669"/>
    <property type="project" value="UniProtKB-UniRule"/>
</dbReference>
<evidence type="ECO:0000256" key="4">
    <source>
        <dbReference type="ARBA" id="ARBA00022722"/>
    </source>
</evidence>
<dbReference type="STRING" id="2025994.A0A2T3A2J7"/>
<evidence type="ECO:0000256" key="5">
    <source>
        <dbReference type="ARBA" id="ARBA00022723"/>
    </source>
</evidence>
<keyword evidence="5 14" id="KW-0479">Metal-binding</keyword>
<keyword evidence="7 14" id="KW-0227">DNA damage</keyword>